<reference evidence="9 11" key="1">
    <citation type="submission" date="2016-05" db="EMBL/GenBank/DDBJ databases">
        <title>Complete Genome and Methylome Analysis of Psychrotrophic Bacterial Isolates from Antarctic Lake Untersee.</title>
        <authorList>
            <person name="Fomenkov A."/>
            <person name="Akimov V.N."/>
            <person name="Vasilyeva L.V."/>
            <person name="Andersen D."/>
            <person name="Vincze T."/>
            <person name="Roberts R.J."/>
        </authorList>
    </citation>
    <scope>NUCLEOTIDE SEQUENCE [LARGE SCALE GENOMIC DNA]</scope>
    <source>
        <strain evidence="9 11">U14-5</strain>
    </source>
</reference>
<evidence type="ECO:0000256" key="5">
    <source>
        <dbReference type="ARBA" id="ARBA00022679"/>
    </source>
</evidence>
<organism evidence="9 11">
    <name type="scientific">Roseomonas gilardii</name>
    <dbReference type="NCBI Taxonomy" id="257708"/>
    <lineage>
        <taxon>Bacteria</taxon>
        <taxon>Pseudomonadati</taxon>
        <taxon>Pseudomonadota</taxon>
        <taxon>Alphaproteobacteria</taxon>
        <taxon>Acetobacterales</taxon>
        <taxon>Roseomonadaceae</taxon>
        <taxon>Roseomonas</taxon>
    </lineage>
</organism>
<keyword evidence="3" id="KW-0169">Cobalamin biosynthesis</keyword>
<dbReference type="UniPathway" id="UPA00148"/>
<dbReference type="Proteomes" id="UP001258945">
    <property type="component" value="Unassembled WGS sequence"/>
</dbReference>
<dbReference type="GO" id="GO:0009236">
    <property type="term" value="P:cobalamin biosynthetic process"/>
    <property type="evidence" value="ECO:0007669"/>
    <property type="project" value="UniProtKB-UniRule"/>
</dbReference>
<dbReference type="EMBL" id="JAVVDO010000010">
    <property type="protein sequence ID" value="MDT8331025.1"/>
    <property type="molecule type" value="Genomic_DNA"/>
</dbReference>
<dbReference type="SUPFAM" id="SSF53790">
    <property type="entry name" value="Tetrapyrrole methylase"/>
    <property type="match status" value="1"/>
</dbReference>
<dbReference type="NCBIfam" id="NF004647">
    <property type="entry name" value="PRK05990.1"/>
    <property type="match status" value="1"/>
</dbReference>
<keyword evidence="4 9" id="KW-0489">Methyltransferase</keyword>
<dbReference type="PIRSF" id="PIRSF036427">
    <property type="entry name" value="Precrrn-2_mtase"/>
    <property type="match status" value="1"/>
</dbReference>
<dbReference type="EC" id="2.1.1.130" evidence="10"/>
<evidence type="ECO:0000313" key="9">
    <source>
        <dbReference type="EMBL" id="APT56861.1"/>
    </source>
</evidence>
<gene>
    <name evidence="9" type="ORF">RGI145_06840</name>
    <name evidence="10" type="ORF">RQ831_08150</name>
</gene>
<keyword evidence="6" id="KW-0949">S-adenosyl-L-methionine</keyword>
<evidence type="ECO:0000313" key="12">
    <source>
        <dbReference type="Proteomes" id="UP001258945"/>
    </source>
</evidence>
<dbReference type="CDD" id="cd11645">
    <property type="entry name" value="Precorrin_2_C20_MT"/>
    <property type="match status" value="1"/>
</dbReference>
<dbReference type="GO" id="GO:0032259">
    <property type="term" value="P:methylation"/>
    <property type="evidence" value="ECO:0007669"/>
    <property type="project" value="UniProtKB-KW"/>
</dbReference>
<dbReference type="eggNOG" id="COG2243">
    <property type="taxonomic scope" value="Bacteria"/>
</dbReference>
<dbReference type="STRING" id="257708.RGI145_06840"/>
<dbReference type="EMBL" id="CP015583">
    <property type="protein sequence ID" value="APT56861.1"/>
    <property type="molecule type" value="Genomic_DNA"/>
</dbReference>
<evidence type="ECO:0000259" key="8">
    <source>
        <dbReference type="Pfam" id="PF00590"/>
    </source>
</evidence>
<dbReference type="Pfam" id="PF00590">
    <property type="entry name" value="TP_methylase"/>
    <property type="match status" value="1"/>
</dbReference>
<dbReference type="PANTHER" id="PTHR43467">
    <property type="entry name" value="COBALT-PRECORRIN-2 C(20)-METHYLTRANSFERASE"/>
    <property type="match status" value="1"/>
</dbReference>
<dbReference type="InterPro" id="IPR000878">
    <property type="entry name" value="4pyrrol_Mease"/>
</dbReference>
<protein>
    <submittedName>
        <fullName evidence="9">Precorrin-2 C(20)-methyltransferase</fullName>
        <ecNumber evidence="10">2.1.1.130</ecNumber>
    </submittedName>
</protein>
<proteinExistence type="inferred from homology"/>
<dbReference type="PANTHER" id="PTHR43467:SF2">
    <property type="entry name" value="COBALT-PRECORRIN-2 C(20)-METHYLTRANSFERASE"/>
    <property type="match status" value="1"/>
</dbReference>
<dbReference type="Gene3D" id="3.30.950.10">
    <property type="entry name" value="Methyltransferase, Cobalt-precorrin-4 Transmethylase, Domain 2"/>
    <property type="match status" value="1"/>
</dbReference>
<evidence type="ECO:0000256" key="4">
    <source>
        <dbReference type="ARBA" id="ARBA00022603"/>
    </source>
</evidence>
<comment type="similarity">
    <text evidence="2 7">Belongs to the precorrin methyltransferase family.</text>
</comment>
<dbReference type="InterPro" id="IPR006364">
    <property type="entry name" value="CobI/CbiL/CobIJ_dom"/>
</dbReference>
<dbReference type="InterPro" id="IPR014776">
    <property type="entry name" value="4pyrrole_Mease_sub2"/>
</dbReference>
<evidence type="ECO:0000256" key="1">
    <source>
        <dbReference type="ARBA" id="ARBA00004953"/>
    </source>
</evidence>
<dbReference type="Proteomes" id="UP000185494">
    <property type="component" value="Chromosome 1"/>
</dbReference>
<dbReference type="RefSeq" id="WP_075797781.1">
    <property type="nucleotide sequence ID" value="NZ_CP015583.1"/>
</dbReference>
<dbReference type="InterPro" id="IPR003043">
    <property type="entry name" value="Uropor_MeTrfase_CS"/>
</dbReference>
<keyword evidence="5 9" id="KW-0808">Transferase</keyword>
<evidence type="ECO:0000256" key="7">
    <source>
        <dbReference type="PIRNR" id="PIRNR036427"/>
    </source>
</evidence>
<evidence type="ECO:0000256" key="2">
    <source>
        <dbReference type="ARBA" id="ARBA00005879"/>
    </source>
</evidence>
<dbReference type="NCBIfam" id="TIGR01467">
    <property type="entry name" value="cobI_cbiL"/>
    <property type="match status" value="1"/>
</dbReference>
<sequence>MAACPAASGTLYTLGLGPGDPELLTLKAARILRETPVFAHFAKRGRAGNARTIATPHLPPSAEELRFEYPYTTEIPLDDPRYLTGIAGFYEECAAILAARLRAGQDVALLCEGDPFFYGSSMYLFDRLRDEFRQEVVPGITAMGGCWARAGTPIVHGDDILTVLPGTLDGERMAERLRGTDAAVIMKVGRNLPKIRAALEAVGLTARALYVERGTMAEERITPLAERDDAPAPYFSLVLVPGRQRPR</sequence>
<feature type="domain" description="Tetrapyrrole methylase" evidence="8">
    <location>
        <begin position="10"/>
        <end position="222"/>
    </location>
</feature>
<evidence type="ECO:0000256" key="6">
    <source>
        <dbReference type="ARBA" id="ARBA00022691"/>
    </source>
</evidence>
<evidence type="ECO:0000256" key="3">
    <source>
        <dbReference type="ARBA" id="ARBA00022573"/>
    </source>
</evidence>
<dbReference type="InterPro" id="IPR035996">
    <property type="entry name" value="4pyrrol_Methylase_sf"/>
</dbReference>
<dbReference type="KEGG" id="rgi:RGI145_06840"/>
<dbReference type="Gene3D" id="3.40.1010.10">
    <property type="entry name" value="Cobalt-precorrin-4 Transmethylase, Domain 1"/>
    <property type="match status" value="1"/>
</dbReference>
<dbReference type="PROSITE" id="PS00839">
    <property type="entry name" value="SUMT_1"/>
    <property type="match status" value="1"/>
</dbReference>
<name>A0A1L7ADN7_9PROT</name>
<accession>A0A1L7ADN7</accession>
<dbReference type="InterPro" id="IPR012382">
    <property type="entry name" value="CobI/CbiL"/>
</dbReference>
<dbReference type="GO" id="GO:0030788">
    <property type="term" value="F:precorrin-2 C20-methyltransferase activity"/>
    <property type="evidence" value="ECO:0007669"/>
    <property type="project" value="UniProtKB-EC"/>
</dbReference>
<evidence type="ECO:0000313" key="11">
    <source>
        <dbReference type="Proteomes" id="UP000185494"/>
    </source>
</evidence>
<dbReference type="AlphaFoldDB" id="A0A1L7ADN7"/>
<keyword evidence="12" id="KW-1185">Reference proteome</keyword>
<reference evidence="10 12" key="2">
    <citation type="journal article" date="2019" name="Microb. Pathog.">
        <title>Comparison of VITEK 2, MALDI-TOF MS, 16S rRNA gene sequencing, and whole-genome sequencing for identification of Roseomonas mucosa.</title>
        <authorList>
            <person name="Rudolph W.W."/>
            <person name="Gunzer F."/>
            <person name="Trauth M."/>
            <person name="Bunk B."/>
            <person name="Bigge R."/>
            <person name="Schrottner P."/>
        </authorList>
    </citation>
    <scope>NUCLEOTIDE SEQUENCE [LARGE SCALE GENOMIC DNA]</scope>
    <source>
        <strain evidence="10 12">DSM 103800</strain>
    </source>
</reference>
<reference evidence="10" key="3">
    <citation type="submission" date="2023-09" db="EMBL/GenBank/DDBJ databases">
        <authorList>
            <person name="Schober I."/>
            <person name="Bunk B."/>
        </authorList>
    </citation>
    <scope>NUCLEOTIDE SEQUENCE</scope>
    <source>
        <strain evidence="10">DSM 103800</strain>
    </source>
</reference>
<comment type="pathway">
    <text evidence="1">Cofactor biosynthesis; adenosylcobalamin biosynthesis.</text>
</comment>
<evidence type="ECO:0000313" key="10">
    <source>
        <dbReference type="EMBL" id="MDT8331025.1"/>
    </source>
</evidence>
<dbReference type="InterPro" id="IPR014777">
    <property type="entry name" value="4pyrrole_Mease_sub1"/>
</dbReference>